<dbReference type="OrthoDB" id="2446145at2"/>
<keyword evidence="8" id="KW-1185">Reference proteome</keyword>
<feature type="coiled-coil region" evidence="3">
    <location>
        <begin position="103"/>
        <end position="130"/>
    </location>
</feature>
<reference evidence="8" key="1">
    <citation type="submission" date="2016-10" db="EMBL/GenBank/DDBJ databases">
        <authorList>
            <person name="Varghese N."/>
            <person name="Submissions S."/>
        </authorList>
    </citation>
    <scope>NUCLEOTIDE SEQUENCE [LARGE SCALE GENOMIC DNA]</scope>
    <source>
        <strain evidence="8">B48,IBRC-M 10115,DSM 25386,CECT 8001</strain>
    </source>
</reference>
<organism evidence="7 8">
    <name type="scientific">Mesobacillus persicus</name>
    <dbReference type="NCBI Taxonomy" id="930146"/>
    <lineage>
        <taxon>Bacteria</taxon>
        <taxon>Bacillati</taxon>
        <taxon>Bacillota</taxon>
        <taxon>Bacilli</taxon>
        <taxon>Bacillales</taxon>
        <taxon>Bacillaceae</taxon>
        <taxon>Mesobacillus</taxon>
    </lineage>
</organism>
<dbReference type="Pfam" id="PF25984">
    <property type="entry name" value="BSH_YknX"/>
    <property type="match status" value="1"/>
</dbReference>
<protein>
    <submittedName>
        <fullName evidence="7">HlyD family secretion protein</fullName>
    </submittedName>
</protein>
<evidence type="ECO:0000313" key="7">
    <source>
        <dbReference type="EMBL" id="SEN49732.1"/>
    </source>
</evidence>
<evidence type="ECO:0000256" key="4">
    <source>
        <dbReference type="SAM" id="MobiDB-lite"/>
    </source>
</evidence>
<dbReference type="RefSeq" id="WP_090748716.1">
    <property type="nucleotide sequence ID" value="NZ_FOBW01000014.1"/>
</dbReference>
<dbReference type="Proteomes" id="UP000198553">
    <property type="component" value="Unassembled WGS sequence"/>
</dbReference>
<dbReference type="InterPro" id="IPR050465">
    <property type="entry name" value="UPF0194_transport"/>
</dbReference>
<dbReference type="AlphaFoldDB" id="A0A1H8H068"/>
<dbReference type="PANTHER" id="PTHR32347">
    <property type="entry name" value="EFFLUX SYSTEM COMPONENT YKNX-RELATED"/>
    <property type="match status" value="1"/>
</dbReference>
<sequence length="440" mass="48946">MKKRTIILAVAGALLISGNVFLTLHKDSKVDRTSFITSWNEATTETLTETLKTAGVVIPAEEHPVYFTSEQGGFQQFLVKKGDPVTVGTELYEYLSAQAPIDRERLQTEISQLNREVALIEDQIDQLEYLQTVSASTATESIPVSGDGLPTGIQSETLVEVTLAKEIYDNEREIRQLEADIEIYEDSLATLSDTSELDVRSEVTGTVKDINYDLENPIMTIISDSPKIRGTFLETDLAKVEEGMEAYITSDLLSDKLAGKLATIANHSEDEPDVEKESEFAFEIELDSSGMAEDEASESTFDDGDNTAEIRPIHPSESRHPDTKLAHGTRVNITIVTNKAVNALTLSEEQIKKGSYVYVLPRTGKIERRPIKMGLEVNGKVEIVEGLEQGETIITNPNQVKRPDHPFITRLDFLRINPSLIKRESPMTWLKAIWVGFSKQ</sequence>
<evidence type="ECO:0000256" key="2">
    <source>
        <dbReference type="ARBA" id="ARBA00023054"/>
    </source>
</evidence>
<feature type="coiled-coil region" evidence="3">
    <location>
        <begin position="167"/>
        <end position="194"/>
    </location>
</feature>
<evidence type="ECO:0000259" key="5">
    <source>
        <dbReference type="Pfam" id="PF25967"/>
    </source>
</evidence>
<keyword evidence="2 3" id="KW-0175">Coiled coil</keyword>
<name>A0A1H8H068_9BACI</name>
<gene>
    <name evidence="7" type="ORF">SAMN05192533_11445</name>
</gene>
<accession>A0A1H8H068</accession>
<dbReference type="EMBL" id="FOBW01000014">
    <property type="protein sequence ID" value="SEN49732.1"/>
    <property type="molecule type" value="Genomic_DNA"/>
</dbReference>
<feature type="domain" description="Multidrug resistance protein MdtA-like C-terminal permuted SH3" evidence="5">
    <location>
        <begin position="353"/>
        <end position="396"/>
    </location>
</feature>
<feature type="compositionally biased region" description="Basic and acidic residues" evidence="4">
    <location>
        <begin position="311"/>
        <end position="324"/>
    </location>
</feature>
<dbReference type="InterPro" id="IPR058627">
    <property type="entry name" value="MdtA-like_C"/>
</dbReference>
<dbReference type="InterPro" id="IPR058639">
    <property type="entry name" value="BSH_YknX-like"/>
</dbReference>
<comment type="subcellular location">
    <subcellularLocation>
        <location evidence="1">Cell envelope</location>
    </subcellularLocation>
</comment>
<dbReference type="Gene3D" id="2.40.420.20">
    <property type="match status" value="1"/>
</dbReference>
<evidence type="ECO:0000313" key="8">
    <source>
        <dbReference type="Proteomes" id="UP000198553"/>
    </source>
</evidence>
<dbReference type="Pfam" id="PF25967">
    <property type="entry name" value="RND-MFP_C"/>
    <property type="match status" value="1"/>
</dbReference>
<evidence type="ECO:0000256" key="1">
    <source>
        <dbReference type="ARBA" id="ARBA00004196"/>
    </source>
</evidence>
<dbReference type="STRING" id="930146.SAMN05192533_11445"/>
<evidence type="ECO:0000256" key="3">
    <source>
        <dbReference type="SAM" id="Coils"/>
    </source>
</evidence>
<evidence type="ECO:0000259" key="6">
    <source>
        <dbReference type="Pfam" id="PF25984"/>
    </source>
</evidence>
<proteinExistence type="predicted"/>
<feature type="domain" description="YknX-like barrel-sandwich hybrid" evidence="6">
    <location>
        <begin position="65"/>
        <end position="217"/>
    </location>
</feature>
<dbReference type="PANTHER" id="PTHR32347:SF14">
    <property type="entry name" value="EFFLUX SYSTEM COMPONENT YKNX-RELATED"/>
    <property type="match status" value="1"/>
</dbReference>
<dbReference type="GO" id="GO:0030313">
    <property type="term" value="C:cell envelope"/>
    <property type="evidence" value="ECO:0007669"/>
    <property type="project" value="UniProtKB-SubCell"/>
</dbReference>
<feature type="compositionally biased region" description="Acidic residues" evidence="4">
    <location>
        <begin position="291"/>
        <end position="306"/>
    </location>
</feature>
<feature type="region of interest" description="Disordered" evidence="4">
    <location>
        <begin position="291"/>
        <end position="324"/>
    </location>
</feature>